<dbReference type="STRING" id="136037.A0A067RIR6"/>
<evidence type="ECO:0000256" key="9">
    <source>
        <dbReference type="ARBA" id="ARBA00051711"/>
    </source>
</evidence>
<gene>
    <name evidence="15" type="ORF">L798_06032</name>
</gene>
<dbReference type="FunCoup" id="A0A067RIR6">
    <property type="interactions" value="23"/>
</dbReference>
<comment type="catalytic activity">
    <reaction evidence="10">
        <text>serotonin + (9Z)-octadecenoyl-CoA = N-(9Z-octadecenoyl)-serotonin + CoA + H(+)</text>
        <dbReference type="Rhea" id="RHEA:51392"/>
        <dbReference type="ChEBI" id="CHEBI:15378"/>
        <dbReference type="ChEBI" id="CHEBI:57287"/>
        <dbReference type="ChEBI" id="CHEBI:57387"/>
        <dbReference type="ChEBI" id="CHEBI:134064"/>
        <dbReference type="ChEBI" id="CHEBI:350546"/>
    </reaction>
    <physiologicalReaction direction="left-to-right" evidence="10">
        <dbReference type="Rhea" id="RHEA:51393"/>
    </physiologicalReaction>
</comment>
<comment type="catalytic activity">
    <reaction evidence="12">
        <text>dopamine + hexadecanoyl-CoA = N-hexadecanoyl-dopamine + CoA + H(+)</text>
        <dbReference type="Rhea" id="RHEA:51376"/>
        <dbReference type="ChEBI" id="CHEBI:15378"/>
        <dbReference type="ChEBI" id="CHEBI:57287"/>
        <dbReference type="ChEBI" id="CHEBI:57379"/>
        <dbReference type="ChEBI" id="CHEBI:59905"/>
        <dbReference type="ChEBI" id="CHEBI:134058"/>
    </reaction>
    <physiologicalReaction direction="left-to-right" evidence="12">
        <dbReference type="Rhea" id="RHEA:51377"/>
    </physiologicalReaction>
</comment>
<evidence type="ECO:0000256" key="7">
    <source>
        <dbReference type="ARBA" id="ARBA00050849"/>
    </source>
</evidence>
<dbReference type="InterPro" id="IPR000182">
    <property type="entry name" value="GNAT_dom"/>
</dbReference>
<dbReference type="FunFam" id="3.40.630.30:FF:000046">
    <property type="entry name" value="Dopamine N-acetyltransferase"/>
    <property type="match status" value="1"/>
</dbReference>
<dbReference type="EC" id="2.3.1.87" evidence="5"/>
<dbReference type="GO" id="GO:0004059">
    <property type="term" value="F:aralkylamine N-acetyltransferase activity"/>
    <property type="evidence" value="ECO:0007669"/>
    <property type="project" value="UniProtKB-EC"/>
</dbReference>
<comment type="catalytic activity">
    <reaction evidence="8">
        <text>serotonin + (5Z,8Z,11Z,14Z)-eicosatetraenoyl-CoA = N-[(5Z,8Z,11Z,14Z)-eicosatetraenoyl]-serotonin + CoA + H(+)</text>
        <dbReference type="Rhea" id="RHEA:51396"/>
        <dbReference type="ChEBI" id="CHEBI:15378"/>
        <dbReference type="ChEBI" id="CHEBI:57287"/>
        <dbReference type="ChEBI" id="CHEBI:57368"/>
        <dbReference type="ChEBI" id="CHEBI:132255"/>
        <dbReference type="ChEBI" id="CHEBI:350546"/>
    </reaction>
    <physiologicalReaction direction="left-to-right" evidence="8">
        <dbReference type="Rhea" id="RHEA:51397"/>
    </physiologicalReaction>
</comment>
<name>A0A067RIR6_ZOONE</name>
<dbReference type="PANTHER" id="PTHR20905">
    <property type="entry name" value="N-ACETYLTRANSFERASE-RELATED"/>
    <property type="match status" value="1"/>
</dbReference>
<dbReference type="OMA" id="VMEKMDF"/>
<dbReference type="SUPFAM" id="SSF55729">
    <property type="entry name" value="Acyl-CoA N-acyltransferases (Nat)"/>
    <property type="match status" value="1"/>
</dbReference>
<organism evidence="15 16">
    <name type="scientific">Zootermopsis nevadensis</name>
    <name type="common">Dampwood termite</name>
    <dbReference type="NCBI Taxonomy" id="136037"/>
    <lineage>
        <taxon>Eukaryota</taxon>
        <taxon>Metazoa</taxon>
        <taxon>Ecdysozoa</taxon>
        <taxon>Arthropoda</taxon>
        <taxon>Hexapoda</taxon>
        <taxon>Insecta</taxon>
        <taxon>Pterygota</taxon>
        <taxon>Neoptera</taxon>
        <taxon>Polyneoptera</taxon>
        <taxon>Dictyoptera</taxon>
        <taxon>Blattodea</taxon>
        <taxon>Blattoidea</taxon>
        <taxon>Termitoidae</taxon>
        <taxon>Termopsidae</taxon>
        <taxon>Zootermopsis</taxon>
    </lineage>
</organism>
<comment type="catalytic activity">
    <reaction evidence="13">
        <text>serotonin + acetyl-CoA = N-acetylserotonin + CoA + H(+)</text>
        <dbReference type="Rhea" id="RHEA:25217"/>
        <dbReference type="ChEBI" id="CHEBI:15378"/>
        <dbReference type="ChEBI" id="CHEBI:17697"/>
        <dbReference type="ChEBI" id="CHEBI:57287"/>
        <dbReference type="ChEBI" id="CHEBI:57288"/>
        <dbReference type="ChEBI" id="CHEBI:350546"/>
        <dbReference type="EC" id="2.3.1.87"/>
    </reaction>
    <physiologicalReaction direction="left-to-right" evidence="13">
        <dbReference type="Rhea" id="RHEA:25218"/>
    </physiologicalReaction>
</comment>
<comment type="catalytic activity">
    <reaction evidence="7">
        <text>serotonin + octadecanoyl-CoA = N-octadecanoyl-serotonin + CoA + H(+)</text>
        <dbReference type="Rhea" id="RHEA:51400"/>
        <dbReference type="ChEBI" id="CHEBI:15378"/>
        <dbReference type="ChEBI" id="CHEBI:57287"/>
        <dbReference type="ChEBI" id="CHEBI:57394"/>
        <dbReference type="ChEBI" id="CHEBI:134065"/>
        <dbReference type="ChEBI" id="CHEBI:350546"/>
    </reaction>
    <physiologicalReaction direction="left-to-right" evidence="7">
        <dbReference type="Rhea" id="RHEA:51401"/>
    </physiologicalReaction>
</comment>
<dbReference type="Gene3D" id="3.40.630.30">
    <property type="match status" value="1"/>
</dbReference>
<dbReference type="PANTHER" id="PTHR20905:SF1">
    <property type="entry name" value="AT07410P-RELATED"/>
    <property type="match status" value="1"/>
</dbReference>
<reference evidence="15 16" key="1">
    <citation type="journal article" date="2014" name="Nat. Commun.">
        <title>Molecular traces of alternative social organization in a termite genome.</title>
        <authorList>
            <person name="Terrapon N."/>
            <person name="Li C."/>
            <person name="Robertson H.M."/>
            <person name="Ji L."/>
            <person name="Meng X."/>
            <person name="Booth W."/>
            <person name="Chen Z."/>
            <person name="Childers C.P."/>
            <person name="Glastad K.M."/>
            <person name="Gokhale K."/>
            <person name="Gowin J."/>
            <person name="Gronenberg W."/>
            <person name="Hermansen R.A."/>
            <person name="Hu H."/>
            <person name="Hunt B.G."/>
            <person name="Huylmans A.K."/>
            <person name="Khalil S.M."/>
            <person name="Mitchell R.D."/>
            <person name="Munoz-Torres M.C."/>
            <person name="Mustard J.A."/>
            <person name="Pan H."/>
            <person name="Reese J.T."/>
            <person name="Scharf M.E."/>
            <person name="Sun F."/>
            <person name="Vogel H."/>
            <person name="Xiao J."/>
            <person name="Yang W."/>
            <person name="Yang Z."/>
            <person name="Yang Z."/>
            <person name="Zhou J."/>
            <person name="Zhu J."/>
            <person name="Brent C.S."/>
            <person name="Elsik C.G."/>
            <person name="Goodisman M.A."/>
            <person name="Liberles D.A."/>
            <person name="Roe R.M."/>
            <person name="Vargo E.L."/>
            <person name="Vilcinskas A."/>
            <person name="Wang J."/>
            <person name="Bornberg-Bauer E."/>
            <person name="Korb J."/>
            <person name="Zhang G."/>
            <person name="Liebig J."/>
        </authorList>
    </citation>
    <scope>NUCLEOTIDE SEQUENCE [LARGE SCALE GENOMIC DNA]</scope>
    <source>
        <tissue evidence="15">Whole organism</tissue>
    </source>
</reference>
<comment type="catalytic activity">
    <reaction evidence="6">
        <text>dopamine + (9Z)-octadecenoyl-CoA = N-(9Z-octadecanoyl)-dopamine + CoA + H(+)</text>
        <dbReference type="Rhea" id="RHEA:51380"/>
        <dbReference type="ChEBI" id="CHEBI:15378"/>
        <dbReference type="ChEBI" id="CHEBI:31883"/>
        <dbReference type="ChEBI" id="CHEBI:57287"/>
        <dbReference type="ChEBI" id="CHEBI:57387"/>
        <dbReference type="ChEBI" id="CHEBI:59905"/>
    </reaction>
    <physiologicalReaction direction="left-to-right" evidence="6">
        <dbReference type="Rhea" id="RHEA:51381"/>
    </physiologicalReaction>
</comment>
<keyword evidence="1" id="KW-0808">Transferase</keyword>
<evidence type="ECO:0000256" key="5">
    <source>
        <dbReference type="ARBA" id="ARBA00039114"/>
    </source>
</evidence>
<evidence type="ECO:0000259" key="14">
    <source>
        <dbReference type="PROSITE" id="PS51186"/>
    </source>
</evidence>
<evidence type="ECO:0000256" key="11">
    <source>
        <dbReference type="ARBA" id="ARBA00052178"/>
    </source>
</evidence>
<dbReference type="PROSITE" id="PS51186">
    <property type="entry name" value="GNAT"/>
    <property type="match status" value="1"/>
</dbReference>
<evidence type="ECO:0000256" key="12">
    <source>
        <dbReference type="ARBA" id="ARBA00052335"/>
    </source>
</evidence>
<evidence type="ECO:0000256" key="2">
    <source>
        <dbReference type="ARBA" id="ARBA00023315"/>
    </source>
</evidence>
<evidence type="ECO:0000256" key="6">
    <source>
        <dbReference type="ARBA" id="ARBA00050189"/>
    </source>
</evidence>
<dbReference type="InterPro" id="IPR016181">
    <property type="entry name" value="Acyl_CoA_acyltransferase"/>
</dbReference>
<dbReference type="InParanoid" id="A0A067RIR6"/>
<dbReference type="CDD" id="cd04301">
    <property type="entry name" value="NAT_SF"/>
    <property type="match status" value="1"/>
</dbReference>
<dbReference type="eggNOG" id="ENOG502S2IU">
    <property type="taxonomic scope" value="Eukaryota"/>
</dbReference>
<protein>
    <recommendedName>
        <fullName evidence="5">aralkylamine N-acetyltransferase</fullName>
        <ecNumber evidence="5">2.3.1.87</ecNumber>
    </recommendedName>
</protein>
<comment type="pathway">
    <text evidence="3">Aromatic compound metabolism; melatonin biosynthesis; melatonin from serotonin: step 1/2.</text>
</comment>
<dbReference type="EMBL" id="KK852446">
    <property type="protein sequence ID" value="KDR23746.1"/>
    <property type="molecule type" value="Genomic_DNA"/>
</dbReference>
<comment type="similarity">
    <text evidence="4">Belongs to the acetyltransferase family. AANAT subfamily.</text>
</comment>
<sequence length="251" mass="28753">MEMKFERVYNSETFQNHQWKSTVEGGPQVAMSEQDYKIVPVTLKDVEKVLEHLRRFFFREEPLNVCINLLGERGDEKCQELENYCIQTIPEGLSLMAVTPSDKVVGVILNGSHEPGHLDEMQRNADNCPHARFRKILQLLVAVDRGSDVFSKFPDVDKLFEVRIVSVDSALRGQGIAKALIEKSRELAKDQKFPLIRVDCTSHFSARAVARLGFECVFTLRYEDHCHNGEPVFRPEIPHNQVATYVLRLQP</sequence>
<proteinExistence type="inferred from homology"/>
<comment type="catalytic activity">
    <reaction evidence="11">
        <text>serotonin + hexadecanoyl-CoA = N-hexadecanoyl-serotonin + CoA + H(+)</text>
        <dbReference type="Rhea" id="RHEA:51384"/>
        <dbReference type="ChEBI" id="CHEBI:15378"/>
        <dbReference type="ChEBI" id="CHEBI:57287"/>
        <dbReference type="ChEBI" id="CHEBI:57379"/>
        <dbReference type="ChEBI" id="CHEBI:134059"/>
        <dbReference type="ChEBI" id="CHEBI:350546"/>
    </reaction>
    <physiologicalReaction direction="left-to-right" evidence="11">
        <dbReference type="Rhea" id="RHEA:51385"/>
    </physiologicalReaction>
</comment>
<feature type="domain" description="N-acetyltransferase" evidence="14">
    <location>
        <begin position="93"/>
        <end position="240"/>
    </location>
</feature>
<keyword evidence="16" id="KW-1185">Reference proteome</keyword>
<evidence type="ECO:0000256" key="8">
    <source>
        <dbReference type="ARBA" id="ARBA00051284"/>
    </source>
</evidence>
<comment type="catalytic activity">
    <reaction evidence="9">
        <text>dopamine + acetyl-CoA = N-acetyldopamine + CoA + H(+)</text>
        <dbReference type="Rhea" id="RHEA:51388"/>
        <dbReference type="ChEBI" id="CHEBI:15378"/>
        <dbReference type="ChEBI" id="CHEBI:57287"/>
        <dbReference type="ChEBI" id="CHEBI:57288"/>
        <dbReference type="ChEBI" id="CHEBI:59905"/>
        <dbReference type="ChEBI" id="CHEBI:125678"/>
    </reaction>
    <physiologicalReaction direction="left-to-right" evidence="9">
        <dbReference type="Rhea" id="RHEA:51389"/>
    </physiologicalReaction>
</comment>
<evidence type="ECO:0000256" key="10">
    <source>
        <dbReference type="ARBA" id="ARBA00051823"/>
    </source>
</evidence>
<accession>A0A067RIR6</accession>
<evidence type="ECO:0000256" key="1">
    <source>
        <dbReference type="ARBA" id="ARBA00022679"/>
    </source>
</evidence>
<evidence type="ECO:0000256" key="4">
    <source>
        <dbReference type="ARBA" id="ARBA00038182"/>
    </source>
</evidence>
<evidence type="ECO:0000313" key="15">
    <source>
        <dbReference type="EMBL" id="KDR23746.1"/>
    </source>
</evidence>
<dbReference type="Pfam" id="PF00583">
    <property type="entry name" value="Acetyltransf_1"/>
    <property type="match status" value="1"/>
</dbReference>
<keyword evidence="2" id="KW-0012">Acyltransferase</keyword>
<evidence type="ECO:0000256" key="3">
    <source>
        <dbReference type="ARBA" id="ARBA00037926"/>
    </source>
</evidence>
<evidence type="ECO:0000313" key="16">
    <source>
        <dbReference type="Proteomes" id="UP000027135"/>
    </source>
</evidence>
<evidence type="ECO:0000256" key="13">
    <source>
        <dbReference type="ARBA" id="ARBA00052491"/>
    </source>
</evidence>
<dbReference type="Proteomes" id="UP000027135">
    <property type="component" value="Unassembled WGS sequence"/>
</dbReference>
<dbReference type="AlphaFoldDB" id="A0A067RIR6"/>